<keyword evidence="2" id="KW-1185">Reference proteome</keyword>
<accession>B9STL0</accession>
<name>B9STL0_RICCO</name>
<evidence type="ECO:0000313" key="2">
    <source>
        <dbReference type="Proteomes" id="UP000008311"/>
    </source>
</evidence>
<proteinExistence type="predicted"/>
<gene>
    <name evidence="1" type="ORF">RCOM_1016580</name>
</gene>
<dbReference type="EMBL" id="EQ974132">
    <property type="protein sequence ID" value="EEF33046.1"/>
    <property type="molecule type" value="Genomic_DNA"/>
</dbReference>
<organism evidence="1 2">
    <name type="scientific">Ricinus communis</name>
    <name type="common">Castor bean</name>
    <dbReference type="NCBI Taxonomy" id="3988"/>
    <lineage>
        <taxon>Eukaryota</taxon>
        <taxon>Viridiplantae</taxon>
        <taxon>Streptophyta</taxon>
        <taxon>Embryophyta</taxon>
        <taxon>Tracheophyta</taxon>
        <taxon>Spermatophyta</taxon>
        <taxon>Magnoliopsida</taxon>
        <taxon>eudicotyledons</taxon>
        <taxon>Gunneridae</taxon>
        <taxon>Pentapetalae</taxon>
        <taxon>rosids</taxon>
        <taxon>fabids</taxon>
        <taxon>Malpighiales</taxon>
        <taxon>Euphorbiaceae</taxon>
        <taxon>Acalyphoideae</taxon>
        <taxon>Acalypheae</taxon>
        <taxon>Ricinus</taxon>
    </lineage>
</organism>
<dbReference type="AlphaFoldDB" id="B9STL0"/>
<sequence>MTAVKGATVGDDDGCGAIVALTKTISIVAATGGDIGRSWITGSDIDDGDVSDGSGAIVGGVNDDVLDNGSGVIDDGG</sequence>
<dbReference type="InParanoid" id="B9STL0"/>
<dbReference type="Proteomes" id="UP000008311">
    <property type="component" value="Unassembled WGS sequence"/>
</dbReference>
<reference evidence="2" key="1">
    <citation type="journal article" date="2010" name="Nat. Biotechnol.">
        <title>Draft genome sequence of the oilseed species Ricinus communis.</title>
        <authorList>
            <person name="Chan A.P."/>
            <person name="Crabtree J."/>
            <person name="Zhao Q."/>
            <person name="Lorenzi H."/>
            <person name="Orvis J."/>
            <person name="Puiu D."/>
            <person name="Melake-Berhan A."/>
            <person name="Jones K.M."/>
            <person name="Redman J."/>
            <person name="Chen G."/>
            <person name="Cahoon E.B."/>
            <person name="Gedil M."/>
            <person name="Stanke M."/>
            <person name="Haas B.J."/>
            <person name="Wortman J.R."/>
            <person name="Fraser-Liggett C.M."/>
            <person name="Ravel J."/>
            <person name="Rabinowicz P.D."/>
        </authorList>
    </citation>
    <scope>NUCLEOTIDE SEQUENCE [LARGE SCALE GENOMIC DNA]</scope>
    <source>
        <strain evidence="2">cv. Hale</strain>
    </source>
</reference>
<protein>
    <submittedName>
        <fullName evidence="1">Uncharacterized protein</fullName>
    </submittedName>
</protein>
<evidence type="ECO:0000313" key="1">
    <source>
        <dbReference type="EMBL" id="EEF33046.1"/>
    </source>
</evidence>